<dbReference type="AlphaFoldDB" id="A0A8I0HR60"/>
<dbReference type="EMBL" id="JACSPR010000010">
    <property type="protein sequence ID" value="MBD8031087.1"/>
    <property type="molecule type" value="Genomic_DNA"/>
</dbReference>
<dbReference type="SUPFAM" id="SSF55961">
    <property type="entry name" value="Bet v1-like"/>
    <property type="match status" value="1"/>
</dbReference>
<comment type="caution">
    <text evidence="1">The sequence shown here is derived from an EMBL/GenBank/DDBJ whole genome shotgun (WGS) entry which is preliminary data.</text>
</comment>
<dbReference type="Pfam" id="PF10604">
    <property type="entry name" value="Polyketide_cyc2"/>
    <property type="match status" value="1"/>
</dbReference>
<gene>
    <name evidence="1" type="ORF">H9627_12300</name>
</gene>
<sequence length="150" mass="16995">MTDTQKYTVSRTINASINQVWDVLSNPERHKEFDSSGRVRSDEKSNRIQATGEVFTMNMEGPNGTYKTDNHVVGYNEHKLLAWATAPTGQDPQGWQWVWELNSTDADTTEVSLTYDWSKVSDEVQKKFNPPLLDEKELEDSLANLAAAVE</sequence>
<evidence type="ECO:0000313" key="2">
    <source>
        <dbReference type="Proteomes" id="UP000650224"/>
    </source>
</evidence>
<protein>
    <submittedName>
        <fullName evidence="1">SRPBCC family protein</fullName>
    </submittedName>
</protein>
<reference evidence="1 2" key="1">
    <citation type="submission" date="2020-08" db="EMBL/GenBank/DDBJ databases">
        <title>A Genomic Blueprint of the Chicken Gut Microbiome.</title>
        <authorList>
            <person name="Gilroy R."/>
            <person name="Ravi A."/>
            <person name="Getino M."/>
            <person name="Pursley I."/>
            <person name="Horton D.L."/>
            <person name="Alikhan N.-F."/>
            <person name="Baker D."/>
            <person name="Gharbi K."/>
            <person name="Hall N."/>
            <person name="Watson M."/>
            <person name="Adriaenssens E.M."/>
            <person name="Foster-Nyarko E."/>
            <person name="Jarju S."/>
            <person name="Secka A."/>
            <person name="Antonio M."/>
            <person name="Oren A."/>
            <person name="Chaudhuri R."/>
            <person name="La Ragione R.M."/>
            <person name="Hildebrand F."/>
            <person name="Pallen M.J."/>
        </authorList>
    </citation>
    <scope>NUCLEOTIDE SEQUENCE [LARGE SCALE GENOMIC DNA]</scope>
    <source>
        <strain evidence="1 2">Sa1YVA5</strain>
    </source>
</reference>
<organism evidence="1 2">
    <name type="scientific">Corynebacterium gallinarum</name>
    <dbReference type="NCBI Taxonomy" id="2762214"/>
    <lineage>
        <taxon>Bacteria</taxon>
        <taxon>Bacillati</taxon>
        <taxon>Actinomycetota</taxon>
        <taxon>Actinomycetes</taxon>
        <taxon>Mycobacteriales</taxon>
        <taxon>Corynebacteriaceae</taxon>
        <taxon>Corynebacterium</taxon>
    </lineage>
</organism>
<proteinExistence type="predicted"/>
<accession>A0A8I0HR60</accession>
<name>A0A8I0HR60_9CORY</name>
<dbReference type="InterPro" id="IPR023393">
    <property type="entry name" value="START-like_dom_sf"/>
</dbReference>
<dbReference type="InterPro" id="IPR019587">
    <property type="entry name" value="Polyketide_cyclase/dehydratase"/>
</dbReference>
<keyword evidence="2" id="KW-1185">Reference proteome</keyword>
<dbReference type="Proteomes" id="UP000650224">
    <property type="component" value="Unassembled WGS sequence"/>
</dbReference>
<dbReference type="CDD" id="cd07825">
    <property type="entry name" value="SRPBCC_7"/>
    <property type="match status" value="1"/>
</dbReference>
<dbReference type="RefSeq" id="WP_191734321.1">
    <property type="nucleotide sequence ID" value="NZ_JACSPR010000010.1"/>
</dbReference>
<evidence type="ECO:0000313" key="1">
    <source>
        <dbReference type="EMBL" id="MBD8031087.1"/>
    </source>
</evidence>
<dbReference type="Gene3D" id="3.30.530.20">
    <property type="match status" value="1"/>
</dbReference>